<comment type="similarity">
    <text evidence="1">Belongs to the sigma-70 factor family. ECF subfamily.</text>
</comment>
<accession>A0A0G1K535</accession>
<dbReference type="GO" id="GO:0006352">
    <property type="term" value="P:DNA-templated transcription initiation"/>
    <property type="evidence" value="ECO:0007669"/>
    <property type="project" value="InterPro"/>
</dbReference>
<evidence type="ECO:0000256" key="4">
    <source>
        <dbReference type="ARBA" id="ARBA00023125"/>
    </source>
</evidence>
<dbReference type="Pfam" id="PF04542">
    <property type="entry name" value="Sigma70_r2"/>
    <property type="match status" value="1"/>
</dbReference>
<dbReference type="InterPro" id="IPR014284">
    <property type="entry name" value="RNA_pol_sigma-70_dom"/>
</dbReference>
<keyword evidence="5" id="KW-0804">Transcription</keyword>
<evidence type="ECO:0000256" key="2">
    <source>
        <dbReference type="ARBA" id="ARBA00023015"/>
    </source>
</evidence>
<proteinExistence type="inferred from homology"/>
<dbReference type="SUPFAM" id="SSF88659">
    <property type="entry name" value="Sigma3 and sigma4 domains of RNA polymerase sigma factors"/>
    <property type="match status" value="1"/>
</dbReference>
<evidence type="ECO:0000313" key="8">
    <source>
        <dbReference type="EMBL" id="KKT78841.1"/>
    </source>
</evidence>
<evidence type="ECO:0000256" key="5">
    <source>
        <dbReference type="ARBA" id="ARBA00023163"/>
    </source>
</evidence>
<feature type="domain" description="RNA polymerase sigma-70 region 2" evidence="6">
    <location>
        <begin position="39"/>
        <end position="108"/>
    </location>
</feature>
<organism evidence="8 9">
    <name type="scientific">Candidatus Giovannonibacteria bacterium GW2011_GWC2_44_8</name>
    <dbReference type="NCBI Taxonomy" id="1618657"/>
    <lineage>
        <taxon>Bacteria</taxon>
        <taxon>Candidatus Giovannoniibacteriota</taxon>
    </lineage>
</organism>
<keyword evidence="2" id="KW-0805">Transcription regulation</keyword>
<dbReference type="InterPro" id="IPR013324">
    <property type="entry name" value="RNA_pol_sigma_r3/r4-like"/>
</dbReference>
<evidence type="ECO:0000259" key="7">
    <source>
        <dbReference type="Pfam" id="PF08281"/>
    </source>
</evidence>
<dbReference type="InterPro" id="IPR013325">
    <property type="entry name" value="RNA_pol_sigma_r2"/>
</dbReference>
<dbReference type="InterPro" id="IPR036388">
    <property type="entry name" value="WH-like_DNA-bd_sf"/>
</dbReference>
<dbReference type="InterPro" id="IPR007627">
    <property type="entry name" value="RNA_pol_sigma70_r2"/>
</dbReference>
<name>A0A0G1K535_9BACT</name>
<evidence type="ECO:0000256" key="3">
    <source>
        <dbReference type="ARBA" id="ARBA00023082"/>
    </source>
</evidence>
<dbReference type="Gene3D" id="1.10.10.10">
    <property type="entry name" value="Winged helix-like DNA-binding domain superfamily/Winged helix DNA-binding domain"/>
    <property type="match status" value="1"/>
</dbReference>
<dbReference type="Pfam" id="PF08281">
    <property type="entry name" value="Sigma70_r4_2"/>
    <property type="match status" value="1"/>
</dbReference>
<dbReference type="AlphaFoldDB" id="A0A0G1K535"/>
<keyword evidence="4" id="KW-0238">DNA-binding</keyword>
<dbReference type="GO" id="GO:0016987">
    <property type="term" value="F:sigma factor activity"/>
    <property type="evidence" value="ECO:0007669"/>
    <property type="project" value="UniProtKB-KW"/>
</dbReference>
<dbReference type="PANTHER" id="PTHR43133">
    <property type="entry name" value="RNA POLYMERASE ECF-TYPE SIGMA FACTO"/>
    <property type="match status" value="1"/>
</dbReference>
<dbReference type="EMBL" id="LCJM01000013">
    <property type="protein sequence ID" value="KKT78841.1"/>
    <property type="molecule type" value="Genomic_DNA"/>
</dbReference>
<dbReference type="NCBIfam" id="TIGR02937">
    <property type="entry name" value="sigma70-ECF"/>
    <property type="match status" value="1"/>
</dbReference>
<protein>
    <submittedName>
        <fullName evidence="8">RNA polymerase sigma factor</fullName>
    </submittedName>
</protein>
<dbReference type="Proteomes" id="UP000034889">
    <property type="component" value="Unassembled WGS sequence"/>
</dbReference>
<evidence type="ECO:0000313" key="9">
    <source>
        <dbReference type="Proteomes" id="UP000034889"/>
    </source>
</evidence>
<evidence type="ECO:0000256" key="1">
    <source>
        <dbReference type="ARBA" id="ARBA00010641"/>
    </source>
</evidence>
<dbReference type="GO" id="GO:0003677">
    <property type="term" value="F:DNA binding"/>
    <property type="evidence" value="ECO:0007669"/>
    <property type="project" value="UniProtKB-KW"/>
</dbReference>
<sequence length="199" mass="23074">MARKRYKSLMEGGPEALKETADEVLLAASVEYPDLFGVLVERYQAAFLRFAGRILNSKEEAEDVVQDAFLKIYRHADQLQTGPNSKFKSWGYKIVFNTALTKYRTLKKRMGEMTYLDTFLYETLGSKEFEENLEAEILVKEILEKMPGDFRELLEMHYLKGLSYEEISKQKDITIPALKMRLFRAREVFRSVSDGATQI</sequence>
<dbReference type="InterPro" id="IPR039425">
    <property type="entry name" value="RNA_pol_sigma-70-like"/>
</dbReference>
<dbReference type="PANTHER" id="PTHR43133:SF8">
    <property type="entry name" value="RNA POLYMERASE SIGMA FACTOR HI_1459-RELATED"/>
    <property type="match status" value="1"/>
</dbReference>
<dbReference type="Gene3D" id="1.10.1740.10">
    <property type="match status" value="1"/>
</dbReference>
<comment type="caution">
    <text evidence="8">The sequence shown here is derived from an EMBL/GenBank/DDBJ whole genome shotgun (WGS) entry which is preliminary data.</text>
</comment>
<keyword evidence="3" id="KW-0731">Sigma factor</keyword>
<dbReference type="InterPro" id="IPR013249">
    <property type="entry name" value="RNA_pol_sigma70_r4_t2"/>
</dbReference>
<dbReference type="SUPFAM" id="SSF88946">
    <property type="entry name" value="Sigma2 domain of RNA polymerase sigma factors"/>
    <property type="match status" value="1"/>
</dbReference>
<dbReference type="CDD" id="cd06171">
    <property type="entry name" value="Sigma70_r4"/>
    <property type="match status" value="1"/>
</dbReference>
<evidence type="ECO:0000259" key="6">
    <source>
        <dbReference type="Pfam" id="PF04542"/>
    </source>
</evidence>
<gene>
    <name evidence="8" type="ORF">UW74_C0013G0004</name>
</gene>
<feature type="domain" description="RNA polymerase sigma factor 70 region 4 type 2" evidence="7">
    <location>
        <begin position="139"/>
        <end position="187"/>
    </location>
</feature>
<reference evidence="8 9" key="1">
    <citation type="journal article" date="2015" name="Nature">
        <title>rRNA introns, odd ribosomes, and small enigmatic genomes across a large radiation of phyla.</title>
        <authorList>
            <person name="Brown C.T."/>
            <person name="Hug L.A."/>
            <person name="Thomas B.C."/>
            <person name="Sharon I."/>
            <person name="Castelle C.J."/>
            <person name="Singh A."/>
            <person name="Wilkins M.J."/>
            <person name="Williams K.H."/>
            <person name="Banfield J.F."/>
        </authorList>
    </citation>
    <scope>NUCLEOTIDE SEQUENCE [LARGE SCALE GENOMIC DNA]</scope>
</reference>